<feature type="domain" description="Chitin-binding type-3" evidence="3">
    <location>
        <begin position="460"/>
        <end position="508"/>
    </location>
</feature>
<feature type="compositionally biased region" description="Low complexity" evidence="2">
    <location>
        <begin position="362"/>
        <end position="380"/>
    </location>
</feature>
<dbReference type="InterPro" id="IPR003610">
    <property type="entry name" value="CBM5/12"/>
</dbReference>
<organism evidence="4 5">
    <name type="scientific">Tessaracoccus lacteus</name>
    <dbReference type="NCBI Taxonomy" id="3041766"/>
    <lineage>
        <taxon>Bacteria</taxon>
        <taxon>Bacillati</taxon>
        <taxon>Actinomycetota</taxon>
        <taxon>Actinomycetes</taxon>
        <taxon>Propionibacteriales</taxon>
        <taxon>Propionibacteriaceae</taxon>
        <taxon>Tessaracoccus</taxon>
    </lineage>
</organism>
<dbReference type="PANTHER" id="PTHR42976">
    <property type="entry name" value="BIFUNCTIONAL CHITINASE/LYSOZYME-RELATED"/>
    <property type="match status" value="1"/>
</dbReference>
<dbReference type="Gene3D" id="2.10.10.20">
    <property type="entry name" value="Carbohydrate-binding module superfamily 5/12"/>
    <property type="match status" value="2"/>
</dbReference>
<dbReference type="Pfam" id="PF02839">
    <property type="entry name" value="CBM_5_12"/>
    <property type="match status" value="1"/>
</dbReference>
<sequence>MSTRYSGRRLSPVRLVVLLAVVAALISGLVYAYSWTRDALGSRGDAHWFSAYVDVTATPTYTFEAATEPHQKIATLGFVVASSPTTCEASWGTYYSLDGADGDLDLTRRIARLTRAGGDVIVSLGGAANSELALVCDSVADLQAQYRSVVDTYSLETLDFDIEGTALDDTAANQRRAEAVAALQQERAAAGDDPLKVWVTLPVSADGLPASAVAVVTAFLDAGVDLAGVNAMTMDFGGGDAAKNQADVAIAALRRTHDQLVAIYADRGESLGDREAWARIGATPMIGQNDVVSEVFSLDNARALNEFATEVGLGRMSMWSANRDRTCSDAYADVSVVSDSCSGVEQDGESFGAILAKGFTSSGDAPSPTPSASASATARADQVVDDPSTSPYPVWAEESSYPQGTRIVWRRNVYEAKWWTQGDQPDDPTVAASDTPWRLIGPVLEGESPSPEATLPADFFPTWDAATVYEEGDEVMLDGGAYRARWWTQGDNPVSGQVNPGTSPWEKLTSAEITKLLKTEG</sequence>
<evidence type="ECO:0000259" key="3">
    <source>
        <dbReference type="SMART" id="SM00495"/>
    </source>
</evidence>
<proteinExistence type="predicted"/>
<dbReference type="PANTHER" id="PTHR42976:SF1">
    <property type="entry name" value="GH18 DOMAIN-CONTAINING PROTEIN-RELATED"/>
    <property type="match status" value="1"/>
</dbReference>
<reference evidence="4 5" key="1">
    <citation type="journal article" date="2008" name="Int. J. Syst. Evol. Microbiol.">
        <title>Tessaracoccus flavescens sp. nov., isolated from marine sediment.</title>
        <authorList>
            <person name="Lee D.W."/>
            <person name="Lee S.D."/>
        </authorList>
    </citation>
    <scope>NUCLEOTIDE SEQUENCE [LARGE SCALE GENOMIC DNA]</scope>
    <source>
        <strain evidence="4 5">T21</strain>
    </source>
</reference>
<dbReference type="CDD" id="cd12215">
    <property type="entry name" value="ChiC_BD"/>
    <property type="match status" value="2"/>
</dbReference>
<dbReference type="Gene3D" id="3.20.20.80">
    <property type="entry name" value="Glycosidases"/>
    <property type="match status" value="1"/>
</dbReference>
<dbReference type="Proteomes" id="UP001244136">
    <property type="component" value="Chromosome"/>
</dbReference>
<evidence type="ECO:0000313" key="4">
    <source>
        <dbReference type="EMBL" id="WGT47380.1"/>
    </source>
</evidence>
<keyword evidence="5" id="KW-1185">Reference proteome</keyword>
<gene>
    <name evidence="4" type="ORF">QH948_00920</name>
</gene>
<feature type="region of interest" description="Disordered" evidence="2">
    <location>
        <begin position="362"/>
        <end position="397"/>
    </location>
</feature>
<feature type="domain" description="Chitin-binding type-3" evidence="3">
    <location>
        <begin position="392"/>
        <end position="440"/>
    </location>
</feature>
<dbReference type="EMBL" id="CP123967">
    <property type="protein sequence ID" value="WGT47380.1"/>
    <property type="molecule type" value="Genomic_DNA"/>
</dbReference>
<protein>
    <submittedName>
        <fullName evidence="4">Carbohydrate-binding protein</fullName>
    </submittedName>
</protein>
<evidence type="ECO:0000256" key="2">
    <source>
        <dbReference type="SAM" id="MobiDB-lite"/>
    </source>
</evidence>
<dbReference type="SUPFAM" id="SSF51445">
    <property type="entry name" value="(Trans)glycosidases"/>
    <property type="match status" value="1"/>
</dbReference>
<keyword evidence="1" id="KW-0378">Hydrolase</keyword>
<evidence type="ECO:0000256" key="1">
    <source>
        <dbReference type="ARBA" id="ARBA00022801"/>
    </source>
</evidence>
<dbReference type="InterPro" id="IPR052750">
    <property type="entry name" value="GH18_Chitinase"/>
</dbReference>
<dbReference type="InterPro" id="IPR036573">
    <property type="entry name" value="CBM_sf_5/12"/>
</dbReference>
<name>A0ABY8PY03_9ACTN</name>
<dbReference type="SMART" id="SM00495">
    <property type="entry name" value="ChtBD3"/>
    <property type="match status" value="2"/>
</dbReference>
<dbReference type="CDD" id="cd06543">
    <property type="entry name" value="GH18_PF-ChiA-like"/>
    <property type="match status" value="1"/>
</dbReference>
<dbReference type="SUPFAM" id="SSF51055">
    <property type="entry name" value="Carbohydrate binding domain"/>
    <property type="match status" value="2"/>
</dbReference>
<dbReference type="InterPro" id="IPR017853">
    <property type="entry name" value="GH"/>
</dbReference>
<accession>A0ABY8PY03</accession>
<dbReference type="RefSeq" id="WP_281145112.1">
    <property type="nucleotide sequence ID" value="NZ_CP123967.1"/>
</dbReference>
<evidence type="ECO:0000313" key="5">
    <source>
        <dbReference type="Proteomes" id="UP001244136"/>
    </source>
</evidence>